<proteinExistence type="predicted"/>
<dbReference type="Proteomes" id="UP000257016">
    <property type="component" value="Unassembled WGS sequence"/>
</dbReference>
<evidence type="ECO:0000313" key="1">
    <source>
        <dbReference type="EMBL" id="SOY42112.1"/>
    </source>
</evidence>
<dbReference type="EMBL" id="OFSN01000001">
    <property type="protein sequence ID" value="SOY42112.1"/>
    <property type="molecule type" value="Genomic_DNA"/>
</dbReference>
<comment type="caution">
    <text evidence="1">The sequence shown here is derived from an EMBL/GenBank/DDBJ whole genome shotgun (WGS) entry which is preliminary data.</text>
</comment>
<name>A0A375BEN6_9BURK</name>
<sequence length="25" mass="2820">MPAALHFYVATDAMIRPTKELLFPS</sequence>
<protein>
    <submittedName>
        <fullName evidence="1">Uncharacterized protein</fullName>
    </submittedName>
</protein>
<reference evidence="1" key="1">
    <citation type="submission" date="2018-01" db="EMBL/GenBank/DDBJ databases">
        <authorList>
            <person name="Clerissi C."/>
        </authorList>
    </citation>
    <scope>NUCLEOTIDE SEQUENCE</scope>
    <source>
        <strain evidence="1">Cupriavidus taiwanensis LMG 19430</strain>
    </source>
</reference>
<dbReference type="AlphaFoldDB" id="A0A375BEN6"/>
<gene>
    <name evidence="1" type="ORF">CBM2586_A11665</name>
</gene>
<organism evidence="1">
    <name type="scientific">Cupriavidus taiwanensis</name>
    <dbReference type="NCBI Taxonomy" id="164546"/>
    <lineage>
        <taxon>Bacteria</taxon>
        <taxon>Pseudomonadati</taxon>
        <taxon>Pseudomonadota</taxon>
        <taxon>Betaproteobacteria</taxon>
        <taxon>Burkholderiales</taxon>
        <taxon>Burkholderiaceae</taxon>
        <taxon>Cupriavidus</taxon>
    </lineage>
</organism>
<accession>A0A375BEN6</accession>